<reference evidence="3 4" key="1">
    <citation type="submission" date="2016-05" db="EMBL/GenBank/DDBJ databases">
        <title>Pathogenic, phenotypic and molecular characterisation of Xanthomonas nasturtii sp. nov. and Xanthomonas floridensis sp. nov., new species of Xanthomonas associated with watercress production in Florida.</title>
        <authorList>
            <person name="Vicente J.G."/>
            <person name="Rothwell S."/>
            <person name="Holub E.B."/>
            <person name="Studholme D.J."/>
        </authorList>
    </citation>
    <scope>NUCLEOTIDE SEQUENCE [LARGE SCALE GENOMIC DNA]</scope>
    <source>
        <strain evidence="3 4">WHRI 8848</strain>
    </source>
</reference>
<reference evidence="2 5" key="2">
    <citation type="submission" date="2023-12" db="EMBL/GenBank/DDBJ databases">
        <title>Genome sequencing of Xanthomonas floridensis.</title>
        <authorList>
            <person name="Greer S."/>
            <person name="Harrison J."/>
            <person name="Grant M."/>
            <person name="Vicente J."/>
            <person name="Studholme D."/>
        </authorList>
    </citation>
    <scope>NUCLEOTIDE SEQUENCE [LARGE SCALE GENOMIC DNA]</scope>
    <source>
        <strain evidence="2 5">WHRI 8848</strain>
    </source>
</reference>
<keyword evidence="5" id="KW-1185">Reference proteome</keyword>
<comment type="caution">
    <text evidence="3">The sequence shown here is derived from an EMBL/GenBank/DDBJ whole genome shotgun (WGS) entry which is preliminary data.</text>
</comment>
<protein>
    <recommendedName>
        <fullName evidence="1">DUF8082 domain-containing protein</fullName>
    </recommendedName>
</protein>
<dbReference type="Proteomes" id="UP001303614">
    <property type="component" value="Unassembled WGS sequence"/>
</dbReference>
<evidence type="ECO:0000313" key="3">
    <source>
        <dbReference type="EMBL" id="OAG65879.1"/>
    </source>
</evidence>
<evidence type="ECO:0000313" key="4">
    <source>
        <dbReference type="Proteomes" id="UP000077659"/>
    </source>
</evidence>
<evidence type="ECO:0000259" key="1">
    <source>
        <dbReference type="Pfam" id="PF26309"/>
    </source>
</evidence>
<dbReference type="EMBL" id="JAYFSO010000025">
    <property type="protein sequence ID" value="MEA5125597.1"/>
    <property type="molecule type" value="Genomic_DNA"/>
</dbReference>
<dbReference type="RefSeq" id="WP_064510739.1">
    <property type="nucleotide sequence ID" value="NZ_JAYFSN010000026.1"/>
</dbReference>
<accession>A0A1A9M778</accession>
<name>A0A1A9M778_9XANT</name>
<dbReference type="AlphaFoldDB" id="A0A1A9M778"/>
<dbReference type="EMBL" id="LXNG01000055">
    <property type="protein sequence ID" value="OAG65879.1"/>
    <property type="molecule type" value="Genomic_DNA"/>
</dbReference>
<evidence type="ECO:0000313" key="2">
    <source>
        <dbReference type="EMBL" id="MEA5125597.1"/>
    </source>
</evidence>
<feature type="domain" description="DUF8082" evidence="1">
    <location>
        <begin position="150"/>
        <end position="204"/>
    </location>
</feature>
<evidence type="ECO:0000313" key="5">
    <source>
        <dbReference type="Proteomes" id="UP001303614"/>
    </source>
</evidence>
<sequence>MSNEFRPLIEVLRELRALALKKASGFLFVVTEENHSCIVRINAGQIEEVVFRMLRNDEAVQRLTMVGAAKARFQADPGAGLGKPSLLSDDSRQWLMGGFEQDLGGAPAPVRAAVAPAPVAASPVAAAAPAPAPSGNASVGAPDDRVRDALEKVALNYLGPIAGMLCDEAWEASSDVEQVLSQLGANLATPQEAQKFMADARTALARVR</sequence>
<proteinExistence type="predicted"/>
<dbReference type="Pfam" id="PF26309">
    <property type="entry name" value="DUF8082"/>
    <property type="match status" value="1"/>
</dbReference>
<dbReference type="OrthoDB" id="5770731at2"/>
<organism evidence="3 4">
    <name type="scientific">Xanthomonas floridensis</name>
    <dbReference type="NCBI Taxonomy" id="1843580"/>
    <lineage>
        <taxon>Bacteria</taxon>
        <taxon>Pseudomonadati</taxon>
        <taxon>Pseudomonadota</taxon>
        <taxon>Gammaproteobacteria</taxon>
        <taxon>Lysobacterales</taxon>
        <taxon>Lysobacteraceae</taxon>
        <taxon>Xanthomonas</taxon>
    </lineage>
</organism>
<dbReference type="Proteomes" id="UP000077659">
    <property type="component" value="Unassembled WGS sequence"/>
</dbReference>
<gene>
    <name evidence="3" type="ORF">A7D17_07510</name>
    <name evidence="2" type="ORF">VB146_17455</name>
</gene>
<dbReference type="InterPro" id="IPR058395">
    <property type="entry name" value="DUF8082"/>
</dbReference>